<gene>
    <name evidence="5" type="ORF">EDC14_101833</name>
</gene>
<dbReference type="RefSeq" id="WP_132015061.1">
    <property type="nucleotide sequence ID" value="NZ_SLUN01000018.1"/>
</dbReference>
<evidence type="ECO:0000256" key="2">
    <source>
        <dbReference type="ARBA" id="ARBA00022630"/>
    </source>
</evidence>
<accession>A0A4R1RFJ6</accession>
<comment type="cofactor">
    <cofactor evidence="1">
        <name>FMN</name>
        <dbReference type="ChEBI" id="CHEBI:58210"/>
    </cofactor>
</comment>
<evidence type="ECO:0000256" key="1">
    <source>
        <dbReference type="ARBA" id="ARBA00001917"/>
    </source>
</evidence>
<dbReference type="PANTHER" id="PTHR43567:SF1">
    <property type="entry name" value="FLAVOREDOXIN"/>
    <property type="match status" value="1"/>
</dbReference>
<dbReference type="GO" id="GO:0016646">
    <property type="term" value="F:oxidoreductase activity, acting on the CH-NH group of donors, NAD or NADP as acceptor"/>
    <property type="evidence" value="ECO:0007669"/>
    <property type="project" value="UniProtKB-ARBA"/>
</dbReference>
<dbReference type="InterPro" id="IPR012349">
    <property type="entry name" value="Split_barrel_FMN-bd"/>
</dbReference>
<dbReference type="Pfam" id="PF01613">
    <property type="entry name" value="Flavin_Reduct"/>
    <property type="match status" value="1"/>
</dbReference>
<comment type="caution">
    <text evidence="5">The sequence shown here is derived from an EMBL/GenBank/DDBJ whole genome shotgun (WGS) entry which is preliminary data.</text>
</comment>
<evidence type="ECO:0000256" key="3">
    <source>
        <dbReference type="ARBA" id="ARBA00038054"/>
    </source>
</evidence>
<dbReference type="OrthoDB" id="9794638at2"/>
<reference evidence="5 6" key="1">
    <citation type="submission" date="2019-03" db="EMBL/GenBank/DDBJ databases">
        <title>Genomic Encyclopedia of Type Strains, Phase IV (KMG-IV): sequencing the most valuable type-strain genomes for metagenomic binning, comparative biology and taxonomic classification.</title>
        <authorList>
            <person name="Goeker M."/>
        </authorList>
    </citation>
    <scope>NUCLEOTIDE SEQUENCE [LARGE SCALE GENOMIC DNA]</scope>
    <source>
        <strain evidence="5 6">LX-B</strain>
    </source>
</reference>
<dbReference type="EMBL" id="SLUN01000018">
    <property type="protein sequence ID" value="TCL64735.1"/>
    <property type="molecule type" value="Genomic_DNA"/>
</dbReference>
<protein>
    <submittedName>
        <fullName evidence="5">Flavin reductase (DIM6/NTAB) family NADH-FMN oxidoreductase RutF</fullName>
    </submittedName>
</protein>
<sequence length="190" mass="20877">MAKIQWKPGTLLNPVPVVLISCGEKEKANLITVAWAGTVCSDPVMVGVSIRPERHSHQLIQANGELVINLPNRRMVRAVDFCGVRSGREVDKFKVTGLTKEPAGLVRPPLIREAPLALECKVESVSPLGSHDLFIAKVVAVQVEEALIDPNGRLNLAKADLITYVHGHYWTLDQVVGSFGFSVRKKQSRR</sequence>
<name>A0A4R1RFJ6_HYDET</name>
<dbReference type="InterPro" id="IPR002563">
    <property type="entry name" value="Flavin_Rdtase-like_dom"/>
</dbReference>
<feature type="domain" description="Flavin reductase like" evidence="4">
    <location>
        <begin position="11"/>
        <end position="160"/>
    </location>
</feature>
<organism evidence="5 6">
    <name type="scientific">Hydrogenispora ethanolica</name>
    <dbReference type="NCBI Taxonomy" id="1082276"/>
    <lineage>
        <taxon>Bacteria</taxon>
        <taxon>Bacillati</taxon>
        <taxon>Bacillota</taxon>
        <taxon>Hydrogenispora</taxon>
    </lineage>
</organism>
<dbReference type="SUPFAM" id="SSF50475">
    <property type="entry name" value="FMN-binding split barrel"/>
    <property type="match status" value="1"/>
</dbReference>
<keyword evidence="2" id="KW-0285">Flavoprotein</keyword>
<dbReference type="PANTHER" id="PTHR43567">
    <property type="entry name" value="FLAVOREDOXIN-RELATED-RELATED"/>
    <property type="match status" value="1"/>
</dbReference>
<dbReference type="Proteomes" id="UP000295008">
    <property type="component" value="Unassembled WGS sequence"/>
</dbReference>
<dbReference type="GO" id="GO:0010181">
    <property type="term" value="F:FMN binding"/>
    <property type="evidence" value="ECO:0007669"/>
    <property type="project" value="InterPro"/>
</dbReference>
<dbReference type="SMART" id="SM00903">
    <property type="entry name" value="Flavin_Reduct"/>
    <property type="match status" value="1"/>
</dbReference>
<dbReference type="PROSITE" id="PS51257">
    <property type="entry name" value="PROKAR_LIPOPROTEIN"/>
    <property type="match status" value="1"/>
</dbReference>
<dbReference type="Gene3D" id="2.30.110.10">
    <property type="entry name" value="Electron Transport, Fmn-binding Protein, Chain A"/>
    <property type="match status" value="1"/>
</dbReference>
<dbReference type="AlphaFoldDB" id="A0A4R1RFJ6"/>
<evidence type="ECO:0000259" key="4">
    <source>
        <dbReference type="SMART" id="SM00903"/>
    </source>
</evidence>
<comment type="similarity">
    <text evidence="3">Belongs to the flavoredoxin family.</text>
</comment>
<evidence type="ECO:0000313" key="6">
    <source>
        <dbReference type="Proteomes" id="UP000295008"/>
    </source>
</evidence>
<keyword evidence="6" id="KW-1185">Reference proteome</keyword>
<evidence type="ECO:0000313" key="5">
    <source>
        <dbReference type="EMBL" id="TCL64735.1"/>
    </source>
</evidence>
<proteinExistence type="inferred from homology"/>
<dbReference type="InterPro" id="IPR052174">
    <property type="entry name" value="Flavoredoxin"/>
</dbReference>